<dbReference type="Proteomes" id="UP000430692">
    <property type="component" value="Unassembled WGS sequence"/>
</dbReference>
<dbReference type="EMBL" id="WUUL01000005">
    <property type="protein sequence ID" value="MXQ53772.1"/>
    <property type="molecule type" value="Genomic_DNA"/>
</dbReference>
<protein>
    <submittedName>
        <fullName evidence="1">Uncharacterized protein</fullName>
    </submittedName>
</protein>
<evidence type="ECO:0000313" key="2">
    <source>
        <dbReference type="Proteomes" id="UP000430692"/>
    </source>
</evidence>
<reference evidence="1 2" key="1">
    <citation type="submission" date="2019-12" db="EMBL/GenBank/DDBJ databases">
        <title>Whole-genome analyses of novel actinobacteria.</title>
        <authorList>
            <person name="Sahin N."/>
            <person name="Saygin H."/>
        </authorList>
    </citation>
    <scope>NUCLEOTIDE SEQUENCE [LARGE SCALE GENOMIC DNA]</scope>
    <source>
        <strain evidence="1 2">KC615</strain>
    </source>
</reference>
<dbReference type="AlphaFoldDB" id="A0A6I4W0G8"/>
<accession>A0A6I4W0G8</accession>
<keyword evidence="2" id="KW-1185">Reference proteome</keyword>
<organism evidence="1 2">
    <name type="scientific">Shimazuella alba</name>
    <dbReference type="NCBI Taxonomy" id="2690964"/>
    <lineage>
        <taxon>Bacteria</taxon>
        <taxon>Bacillati</taxon>
        <taxon>Bacillota</taxon>
        <taxon>Bacilli</taxon>
        <taxon>Bacillales</taxon>
        <taxon>Thermoactinomycetaceae</taxon>
        <taxon>Shimazuella</taxon>
    </lineage>
</organism>
<sequence>MSKNSKVAVSGVEFNRLEGVFELHLKKGFTCQELISSVKDLLRQNPIKPKKYHIDVFFPDGIELDIELQNDPRNNWDLTLKCHINSFAEHVRLFESIPEMHKILFS</sequence>
<comment type="caution">
    <text evidence="1">The sequence shown here is derived from an EMBL/GenBank/DDBJ whole genome shotgun (WGS) entry which is preliminary data.</text>
</comment>
<dbReference type="RefSeq" id="WP_160801134.1">
    <property type="nucleotide sequence ID" value="NZ_WUUL01000005.1"/>
</dbReference>
<gene>
    <name evidence="1" type="ORF">GSM42_08550</name>
</gene>
<name>A0A6I4W0G8_9BACL</name>
<proteinExistence type="predicted"/>
<evidence type="ECO:0000313" key="1">
    <source>
        <dbReference type="EMBL" id="MXQ53772.1"/>
    </source>
</evidence>